<gene>
    <name evidence="2" type="ORF">CC80DRAFT_524893</name>
</gene>
<dbReference type="EMBL" id="ML976989">
    <property type="protein sequence ID" value="KAF1957310.1"/>
    <property type="molecule type" value="Genomic_DNA"/>
</dbReference>
<dbReference type="InterPro" id="IPR041411">
    <property type="entry name" value="Ldi"/>
</dbReference>
<evidence type="ECO:0000313" key="2">
    <source>
        <dbReference type="EMBL" id="KAF1957310.1"/>
    </source>
</evidence>
<evidence type="ECO:0000313" key="3">
    <source>
        <dbReference type="Proteomes" id="UP000800035"/>
    </source>
</evidence>
<keyword evidence="3" id="KW-1185">Reference proteome</keyword>
<sequence>MSRFDKHPKLTREQAGHIRHFHNLASLPDGEWPHIGSQEPGQEWDTAYRYQIATMAYAAGAAHYHPLPLMRGIFKELMLKQINKMLRRESGVRVDPDLKELRKPWADPVCKENIMYSGHLLLMISLYTMLFADNRFDKQDSIVFNWNPLFWGRGPERFSYTRLSLQQTIIKGMERENWLGVCCEPNLVFIVCNQFPLIAIRYNDATDKSHTLPTILLKYQAAWAQKNGFVGTNGLFKAFVMRRHDQAVDADDISHTAWAIAFMPWNQDFVKSLYASTGSGFLQRCGDRINLNPQALANKIRELVKTENAESAAEETLHKARTLVQGQPMMNRPYMSPTFGYVAQWMSEVGDKGDLEALLRHADRFLRPRWESGGLFYARCDVNWNEDGDFTGGEAYTGNARIGYARLNVRDGQKMMWDEPWEKEEVEGRPWVDGFGLESGVDCLRGTWDGERRDVGLRVNKLPEGMWGVCIDGELTRVVEAMEQEFLVLDIEVSGEVVDVVVIKV</sequence>
<dbReference type="Proteomes" id="UP000800035">
    <property type="component" value="Unassembled WGS sequence"/>
</dbReference>
<dbReference type="OrthoDB" id="9979195at2759"/>
<evidence type="ECO:0000259" key="1">
    <source>
        <dbReference type="Pfam" id="PF18566"/>
    </source>
</evidence>
<accession>A0A6A5TZ30</accession>
<organism evidence="2 3">
    <name type="scientific">Byssothecium circinans</name>
    <dbReference type="NCBI Taxonomy" id="147558"/>
    <lineage>
        <taxon>Eukaryota</taxon>
        <taxon>Fungi</taxon>
        <taxon>Dikarya</taxon>
        <taxon>Ascomycota</taxon>
        <taxon>Pezizomycotina</taxon>
        <taxon>Dothideomycetes</taxon>
        <taxon>Pleosporomycetidae</taxon>
        <taxon>Pleosporales</taxon>
        <taxon>Massarineae</taxon>
        <taxon>Massarinaceae</taxon>
        <taxon>Byssothecium</taxon>
    </lineage>
</organism>
<name>A0A6A5TZ30_9PLEO</name>
<feature type="domain" description="Linalool dehydratase/isomerase" evidence="1">
    <location>
        <begin position="49"/>
        <end position="381"/>
    </location>
</feature>
<proteinExistence type="predicted"/>
<dbReference type="AlphaFoldDB" id="A0A6A5TZ30"/>
<dbReference type="Pfam" id="PF18566">
    <property type="entry name" value="Ldi"/>
    <property type="match status" value="1"/>
</dbReference>
<protein>
    <recommendedName>
        <fullName evidence="1">Linalool dehydratase/isomerase domain-containing protein</fullName>
    </recommendedName>
</protein>
<reference evidence="2" key="1">
    <citation type="journal article" date="2020" name="Stud. Mycol.">
        <title>101 Dothideomycetes genomes: a test case for predicting lifestyles and emergence of pathogens.</title>
        <authorList>
            <person name="Haridas S."/>
            <person name="Albert R."/>
            <person name="Binder M."/>
            <person name="Bloem J."/>
            <person name="Labutti K."/>
            <person name="Salamov A."/>
            <person name="Andreopoulos B."/>
            <person name="Baker S."/>
            <person name="Barry K."/>
            <person name="Bills G."/>
            <person name="Bluhm B."/>
            <person name="Cannon C."/>
            <person name="Castanera R."/>
            <person name="Culley D."/>
            <person name="Daum C."/>
            <person name="Ezra D."/>
            <person name="Gonzalez J."/>
            <person name="Henrissat B."/>
            <person name="Kuo A."/>
            <person name="Liang C."/>
            <person name="Lipzen A."/>
            <person name="Lutzoni F."/>
            <person name="Magnuson J."/>
            <person name="Mondo S."/>
            <person name="Nolan M."/>
            <person name="Ohm R."/>
            <person name="Pangilinan J."/>
            <person name="Park H.-J."/>
            <person name="Ramirez L."/>
            <person name="Alfaro M."/>
            <person name="Sun H."/>
            <person name="Tritt A."/>
            <person name="Yoshinaga Y."/>
            <person name="Zwiers L.-H."/>
            <person name="Turgeon B."/>
            <person name="Goodwin S."/>
            <person name="Spatafora J."/>
            <person name="Crous P."/>
            <person name="Grigoriev I."/>
        </authorList>
    </citation>
    <scope>NUCLEOTIDE SEQUENCE</scope>
    <source>
        <strain evidence="2">CBS 675.92</strain>
    </source>
</reference>